<accession>A0ABU5RP10</accession>
<dbReference type="SFLD" id="SFLDG01067">
    <property type="entry name" value="SPASM/twitch_domain_containing"/>
    <property type="match status" value="1"/>
</dbReference>
<keyword evidence="3" id="KW-0408">Iron</keyword>
<evidence type="ECO:0000313" key="7">
    <source>
        <dbReference type="Proteomes" id="UP001304461"/>
    </source>
</evidence>
<evidence type="ECO:0000259" key="5">
    <source>
        <dbReference type="PROSITE" id="PS51918"/>
    </source>
</evidence>
<dbReference type="Proteomes" id="UP001304461">
    <property type="component" value="Unassembled WGS sequence"/>
</dbReference>
<keyword evidence="4" id="KW-0411">Iron-sulfur</keyword>
<dbReference type="InterPro" id="IPR026357">
    <property type="entry name" value="rSAM_SPASM_GrrM_OscB"/>
</dbReference>
<dbReference type="Gene3D" id="3.20.20.70">
    <property type="entry name" value="Aldolase class I"/>
    <property type="match status" value="1"/>
</dbReference>
<comment type="caution">
    <text evidence="6">The sequence shown here is derived from an EMBL/GenBank/DDBJ whole genome shotgun (WGS) entry which is preliminary data.</text>
</comment>
<keyword evidence="7" id="KW-1185">Reference proteome</keyword>
<dbReference type="SFLD" id="SFLDS00029">
    <property type="entry name" value="Radical_SAM"/>
    <property type="match status" value="1"/>
</dbReference>
<dbReference type="PROSITE" id="PS51918">
    <property type="entry name" value="RADICAL_SAM"/>
    <property type="match status" value="1"/>
</dbReference>
<sequence>MTATGTPPPGNPEGFGPLQLLVVQPTPYCNLDCDYCYLPNRDDRQRLSLGLLEAALARVLESPYVGGDFTLLWHAGEPLTVPIAFYDAATASVRRALEGWTGEPLTIHQSVQTNATLINEAWCDCFERNGIAVGVSMDGPAFLHDVHRRTRTGLGTHAATLRGIEHLRRRGIPFQVIAVITEESLAHADELHAFFVEHGITDVAFNMEETEGENRVSTLSRPRAEAAYRRFLERFWALWQERPELMRVREFEGICSLAQADARLACTDMNNPFAIVNVDARGAISTFDPELLAVHTDTYGDFVLGHVQTDSLVSIAASAKFRRILADMRAGTDRCRDECAYFGLCGGGAGSNKYWEHGTFACSETQACRYRIKITADVVLAGLEAALGLAP</sequence>
<dbReference type="PANTHER" id="PTHR43273:SF8">
    <property type="entry name" value="RADICAL SAM DOMAIN PROTEIN"/>
    <property type="match status" value="1"/>
</dbReference>
<evidence type="ECO:0000256" key="2">
    <source>
        <dbReference type="ARBA" id="ARBA00022723"/>
    </source>
</evidence>
<dbReference type="InterPro" id="IPR013785">
    <property type="entry name" value="Aldolase_TIM"/>
</dbReference>
<dbReference type="InterPro" id="IPR058240">
    <property type="entry name" value="rSAM_sf"/>
</dbReference>
<evidence type="ECO:0000256" key="3">
    <source>
        <dbReference type="ARBA" id="ARBA00023004"/>
    </source>
</evidence>
<gene>
    <name evidence="6" type="primary">grrM</name>
    <name evidence="6" type="ORF">VB738_00565</name>
</gene>
<dbReference type="NCBIfam" id="TIGR04261">
    <property type="entry name" value="rSAM_GlyRichRpt"/>
    <property type="match status" value="1"/>
</dbReference>
<evidence type="ECO:0000256" key="1">
    <source>
        <dbReference type="ARBA" id="ARBA00022691"/>
    </source>
</evidence>
<dbReference type="Pfam" id="PF04055">
    <property type="entry name" value="Radical_SAM"/>
    <property type="match status" value="1"/>
</dbReference>
<keyword evidence="2" id="KW-0479">Metal-binding</keyword>
<protein>
    <submittedName>
        <fullName evidence="6">Cyclophane-forming radical SAM/SPASM peptide maturase GrrM/OscB</fullName>
    </submittedName>
</protein>
<evidence type="ECO:0000256" key="4">
    <source>
        <dbReference type="ARBA" id="ARBA00023014"/>
    </source>
</evidence>
<proteinExistence type="predicted"/>
<keyword evidence="1" id="KW-0949">S-adenosyl-L-methionine</keyword>
<reference evidence="6 7" key="1">
    <citation type="submission" date="2023-12" db="EMBL/GenBank/DDBJ databases">
        <title>Baltic Sea Cyanobacteria.</title>
        <authorList>
            <person name="Delbaje E."/>
            <person name="Fewer D.P."/>
            <person name="Shishido T.K."/>
        </authorList>
    </citation>
    <scope>NUCLEOTIDE SEQUENCE [LARGE SCALE GENOMIC DNA]</scope>
    <source>
        <strain evidence="6 7">UHCC 0139</strain>
    </source>
</reference>
<feature type="domain" description="Radical SAM core" evidence="5">
    <location>
        <begin position="13"/>
        <end position="241"/>
    </location>
</feature>
<dbReference type="InterPro" id="IPR023867">
    <property type="entry name" value="Sulphatase_maturase_rSAM"/>
</dbReference>
<dbReference type="PANTHER" id="PTHR43273">
    <property type="entry name" value="ANAEROBIC SULFATASE-MATURATING ENZYME HOMOLOG ASLB-RELATED"/>
    <property type="match status" value="1"/>
</dbReference>
<dbReference type="SFLD" id="SFLDG01072">
    <property type="entry name" value="dehydrogenase_like"/>
    <property type="match status" value="1"/>
</dbReference>
<dbReference type="SFLD" id="SFLDG01386">
    <property type="entry name" value="main_SPASM_domain-containing"/>
    <property type="match status" value="1"/>
</dbReference>
<dbReference type="RefSeq" id="WP_323303877.1">
    <property type="nucleotide sequence ID" value="NZ_JAYGHX010000001.1"/>
</dbReference>
<dbReference type="SUPFAM" id="SSF102114">
    <property type="entry name" value="Radical SAM enzymes"/>
    <property type="match status" value="1"/>
</dbReference>
<name>A0ABU5RP10_9CYAN</name>
<dbReference type="InterPro" id="IPR007197">
    <property type="entry name" value="rSAM"/>
</dbReference>
<dbReference type="CDD" id="cd01335">
    <property type="entry name" value="Radical_SAM"/>
    <property type="match status" value="1"/>
</dbReference>
<dbReference type="EMBL" id="JAYGHX010000001">
    <property type="protein sequence ID" value="MEA5389739.1"/>
    <property type="molecule type" value="Genomic_DNA"/>
</dbReference>
<organism evidence="6 7">
    <name type="scientific">Cyanobium gracile UHCC 0139</name>
    <dbReference type="NCBI Taxonomy" id="3110308"/>
    <lineage>
        <taxon>Bacteria</taxon>
        <taxon>Bacillati</taxon>
        <taxon>Cyanobacteriota</taxon>
        <taxon>Cyanophyceae</taxon>
        <taxon>Synechococcales</taxon>
        <taxon>Prochlorococcaceae</taxon>
        <taxon>Cyanobium</taxon>
    </lineage>
</organism>
<evidence type="ECO:0000313" key="6">
    <source>
        <dbReference type="EMBL" id="MEA5389739.1"/>
    </source>
</evidence>